<keyword evidence="2" id="KW-1185">Reference proteome</keyword>
<protein>
    <submittedName>
        <fullName evidence="1">Uncharacterized protein</fullName>
    </submittedName>
</protein>
<name>A0A9Q0LC85_ANAIG</name>
<comment type="caution">
    <text evidence="1">The sequence shown here is derived from an EMBL/GenBank/DDBJ whole genome shotgun (WGS) entry which is preliminary data.</text>
</comment>
<accession>A0A9Q0LC85</accession>
<sequence length="91" mass="10449">MIILKSFVDSFSYNLWKSFNIPFLPFLDSIHFESNPISLKICSIFSLCFISISQISLIFGFKTFSCWLFLECIVDNSVKSCMVLSKSMNPV</sequence>
<dbReference type="AlphaFoldDB" id="A0A9Q0LC85"/>
<proteinExistence type="predicted"/>
<dbReference type="Proteomes" id="UP001149090">
    <property type="component" value="Unassembled WGS sequence"/>
</dbReference>
<gene>
    <name evidence="1" type="ORF">M0811_02337</name>
</gene>
<evidence type="ECO:0000313" key="2">
    <source>
        <dbReference type="Proteomes" id="UP001149090"/>
    </source>
</evidence>
<organism evidence="1 2">
    <name type="scientific">Anaeramoeba ignava</name>
    <name type="common">Anaerobic marine amoeba</name>
    <dbReference type="NCBI Taxonomy" id="1746090"/>
    <lineage>
        <taxon>Eukaryota</taxon>
        <taxon>Metamonada</taxon>
        <taxon>Anaeramoebidae</taxon>
        <taxon>Anaeramoeba</taxon>
    </lineage>
</organism>
<evidence type="ECO:0000313" key="1">
    <source>
        <dbReference type="EMBL" id="KAJ5069760.1"/>
    </source>
</evidence>
<dbReference type="EMBL" id="JAPDFW010000103">
    <property type="protein sequence ID" value="KAJ5069760.1"/>
    <property type="molecule type" value="Genomic_DNA"/>
</dbReference>
<reference evidence="1" key="1">
    <citation type="submission" date="2022-10" db="EMBL/GenBank/DDBJ databases">
        <title>Novel sulphate-reducing endosymbionts in the free-living metamonad Anaeramoeba.</title>
        <authorList>
            <person name="Jerlstrom-Hultqvist J."/>
            <person name="Cepicka I."/>
            <person name="Gallot-Lavallee L."/>
            <person name="Salas-Leiva D."/>
            <person name="Curtis B.A."/>
            <person name="Zahonova K."/>
            <person name="Pipaliya S."/>
            <person name="Dacks J."/>
            <person name="Roger A.J."/>
        </authorList>
    </citation>
    <scope>NUCLEOTIDE SEQUENCE</scope>
    <source>
        <strain evidence="1">BMAN</strain>
    </source>
</reference>